<dbReference type="Pfam" id="PF10009">
    <property type="entry name" value="DUF2252"/>
    <property type="match status" value="1"/>
</dbReference>
<reference evidence="1 2" key="1">
    <citation type="submission" date="2016-12" db="EMBL/GenBank/DDBJ databases">
        <authorList>
            <person name="Song W.-J."/>
            <person name="Kurnit D.M."/>
        </authorList>
    </citation>
    <scope>NUCLEOTIDE SEQUENCE [LARGE SCALE GENOMIC DNA]</scope>
    <source>
        <strain evidence="1 2">STM7296</strain>
    </source>
</reference>
<evidence type="ECO:0008006" key="3">
    <source>
        <dbReference type="Google" id="ProtNLM"/>
    </source>
</evidence>
<evidence type="ECO:0000313" key="2">
    <source>
        <dbReference type="Proteomes" id="UP000187012"/>
    </source>
</evidence>
<dbReference type="InterPro" id="IPR018721">
    <property type="entry name" value="DUF2252"/>
</dbReference>
<dbReference type="PANTHER" id="PTHR39441">
    <property type="entry name" value="DUF2252 DOMAIN-CONTAINING PROTEIN"/>
    <property type="match status" value="1"/>
</dbReference>
<keyword evidence="2" id="KW-1185">Reference proteome</keyword>
<evidence type="ECO:0000313" key="1">
    <source>
        <dbReference type="EMBL" id="SIT45510.1"/>
    </source>
</evidence>
<accession>A0A1N7SDV0</accession>
<proteinExistence type="predicted"/>
<dbReference type="Proteomes" id="UP000187012">
    <property type="component" value="Unassembled WGS sequence"/>
</dbReference>
<dbReference type="STRING" id="1247936.BN2475_570033"/>
<dbReference type="AlphaFoldDB" id="A0A1N7SDV0"/>
<name>A0A1N7SDV0_9BURK</name>
<gene>
    <name evidence="1" type="ORF">BN2475_570033</name>
</gene>
<dbReference type="EMBL" id="CYGX02000057">
    <property type="protein sequence ID" value="SIT45510.1"/>
    <property type="molecule type" value="Genomic_DNA"/>
</dbReference>
<dbReference type="PANTHER" id="PTHR39441:SF1">
    <property type="entry name" value="DUF2252 DOMAIN-CONTAINING PROTEIN"/>
    <property type="match status" value="1"/>
</dbReference>
<dbReference type="SUPFAM" id="SSF56112">
    <property type="entry name" value="Protein kinase-like (PK-like)"/>
    <property type="match status" value="1"/>
</dbReference>
<protein>
    <recommendedName>
        <fullName evidence="3">DUF2252 domain-containing protein</fullName>
    </recommendedName>
</protein>
<dbReference type="InterPro" id="IPR011009">
    <property type="entry name" value="Kinase-like_dom_sf"/>
</dbReference>
<organism evidence="1 2">
    <name type="scientific">Paraburkholderia ribeironis</name>
    <dbReference type="NCBI Taxonomy" id="1247936"/>
    <lineage>
        <taxon>Bacteria</taxon>
        <taxon>Pseudomonadati</taxon>
        <taxon>Pseudomonadota</taxon>
        <taxon>Betaproteobacteria</taxon>
        <taxon>Burkholderiales</taxon>
        <taxon>Burkholderiaceae</taxon>
        <taxon>Paraburkholderia</taxon>
    </lineage>
</organism>
<sequence>MSLVVSLSFTLIADIDSAQSGAIRVKLPSLDALVDSLRQHRAIPCHSFKGTHMPDVEKIIADFNAGRDPERLAMKYSAMRTSPFVFLRGTCHLFYERLPRDKVLDDAPPVWICGDLHLENFGSYKADNRLIYFDNNDFDEACLAPALYELVRLLTSVLVGAADLKLSRAQALALCHTAVDAYAAALAVGKSRWIEAETAIGMVRDLFDQLASRTRVAHLDRRTVLKGKTRVLKTDGKKALPVSDEQRAAVAKFMQQFAAGEPNPDFYRILDVARRIAGTGSLGVDRYVILVEGKGSPNGNYLIDLKEALPSSVAPHLRTPQPEWSTQAQRVVEVQRRNQAVSQAFLHAVDFNQRSYVLRGLQPSEDRVALSDWNGKLPRLEEVVNSMAELSAWAHLRSSGRQQSSIADDLIAFGNRKDWQLPLIDLATRCEAQVAADWKAYCEAYDQGAFGLPAKG</sequence>